<evidence type="ECO:0000313" key="10">
    <source>
        <dbReference type="EMBL" id="MCH7398003.1"/>
    </source>
</evidence>
<keyword evidence="7 8" id="KW-0408">Iron</keyword>
<keyword evidence="3 8" id="KW-0479">Metal-binding</keyword>
<dbReference type="InterPro" id="IPR004852">
    <property type="entry name" value="Di-haem_cyt_c_peroxidsae"/>
</dbReference>
<evidence type="ECO:0000256" key="6">
    <source>
        <dbReference type="ARBA" id="ARBA00023002"/>
    </source>
</evidence>
<organism evidence="10 11">
    <name type="scientific">Belliella calami</name>
    <dbReference type="NCBI Taxonomy" id="2923436"/>
    <lineage>
        <taxon>Bacteria</taxon>
        <taxon>Pseudomonadati</taxon>
        <taxon>Bacteroidota</taxon>
        <taxon>Cytophagia</taxon>
        <taxon>Cytophagales</taxon>
        <taxon>Cyclobacteriaceae</taxon>
        <taxon>Belliella</taxon>
    </lineage>
</organism>
<dbReference type="InterPro" id="IPR036909">
    <property type="entry name" value="Cyt_c-like_dom_sf"/>
</dbReference>
<comment type="subcellular location">
    <subcellularLocation>
        <location evidence="1">Periplasm</location>
    </subcellularLocation>
</comment>
<keyword evidence="4" id="KW-0732">Signal</keyword>
<dbReference type="EMBL" id="JAKZGS010000004">
    <property type="protein sequence ID" value="MCH7398003.1"/>
    <property type="molecule type" value="Genomic_DNA"/>
</dbReference>
<dbReference type="InterPro" id="IPR051395">
    <property type="entry name" value="Cytochrome_c_Peroxidase/MauG"/>
</dbReference>
<dbReference type="InterPro" id="IPR026259">
    <property type="entry name" value="MauG/Cytc_peroxidase"/>
</dbReference>
<dbReference type="GO" id="GO:0004601">
    <property type="term" value="F:peroxidase activity"/>
    <property type="evidence" value="ECO:0007669"/>
    <property type="project" value="UniProtKB-KW"/>
</dbReference>
<keyword evidence="2 8" id="KW-0349">Heme</keyword>
<gene>
    <name evidence="10" type="ORF">MM236_08380</name>
</gene>
<comment type="caution">
    <text evidence="10">The sequence shown here is derived from an EMBL/GenBank/DDBJ whole genome shotgun (WGS) entry which is preliminary data.</text>
</comment>
<evidence type="ECO:0000313" key="11">
    <source>
        <dbReference type="Proteomes" id="UP001165488"/>
    </source>
</evidence>
<evidence type="ECO:0000256" key="4">
    <source>
        <dbReference type="ARBA" id="ARBA00022729"/>
    </source>
</evidence>
<evidence type="ECO:0000259" key="9">
    <source>
        <dbReference type="PROSITE" id="PS51007"/>
    </source>
</evidence>
<protein>
    <submittedName>
        <fullName evidence="10">Cytochrome-c peroxidase</fullName>
    </submittedName>
</protein>
<dbReference type="PANTHER" id="PTHR30600">
    <property type="entry name" value="CYTOCHROME C PEROXIDASE-RELATED"/>
    <property type="match status" value="1"/>
</dbReference>
<accession>A0ABS9UP10</accession>
<reference evidence="10" key="1">
    <citation type="submission" date="2022-03" db="EMBL/GenBank/DDBJ databases">
        <title>De novo assembled genomes of Belliella spp. (Cyclobacteriaceae) strains.</title>
        <authorList>
            <person name="Szabo A."/>
            <person name="Korponai K."/>
            <person name="Felfoldi T."/>
        </authorList>
    </citation>
    <scope>NUCLEOTIDE SEQUENCE</scope>
    <source>
        <strain evidence="10">DSM 107340</strain>
    </source>
</reference>
<dbReference type="Proteomes" id="UP001165488">
    <property type="component" value="Unassembled WGS sequence"/>
</dbReference>
<evidence type="ECO:0000256" key="2">
    <source>
        <dbReference type="ARBA" id="ARBA00022617"/>
    </source>
</evidence>
<name>A0ABS9UP10_9BACT</name>
<evidence type="ECO:0000256" key="7">
    <source>
        <dbReference type="ARBA" id="ARBA00023004"/>
    </source>
</evidence>
<evidence type="ECO:0000256" key="3">
    <source>
        <dbReference type="ARBA" id="ARBA00022723"/>
    </source>
</evidence>
<evidence type="ECO:0000256" key="5">
    <source>
        <dbReference type="ARBA" id="ARBA00022764"/>
    </source>
</evidence>
<evidence type="ECO:0000256" key="1">
    <source>
        <dbReference type="ARBA" id="ARBA00004418"/>
    </source>
</evidence>
<proteinExistence type="predicted"/>
<dbReference type="PIRSF" id="PIRSF000294">
    <property type="entry name" value="Cytochrome-c_peroxidase"/>
    <property type="match status" value="1"/>
</dbReference>
<dbReference type="PANTHER" id="PTHR30600:SF10">
    <property type="entry name" value="BLL6722 PROTEIN"/>
    <property type="match status" value="1"/>
</dbReference>
<keyword evidence="11" id="KW-1185">Reference proteome</keyword>
<feature type="domain" description="Cytochrome c" evidence="9">
    <location>
        <begin position="215"/>
        <end position="339"/>
    </location>
</feature>
<dbReference type="PROSITE" id="PS51257">
    <property type="entry name" value="PROKAR_LIPOPROTEIN"/>
    <property type="match status" value="1"/>
</dbReference>
<dbReference type="Gene3D" id="1.10.760.10">
    <property type="entry name" value="Cytochrome c-like domain"/>
    <property type="match status" value="2"/>
</dbReference>
<dbReference type="SUPFAM" id="SSF46626">
    <property type="entry name" value="Cytochrome c"/>
    <property type="match status" value="2"/>
</dbReference>
<dbReference type="Pfam" id="PF03150">
    <property type="entry name" value="CCP_MauG"/>
    <property type="match status" value="1"/>
</dbReference>
<keyword evidence="10" id="KW-0575">Peroxidase</keyword>
<keyword evidence="6" id="KW-0560">Oxidoreductase</keyword>
<dbReference type="InterPro" id="IPR009056">
    <property type="entry name" value="Cyt_c-like_dom"/>
</dbReference>
<keyword evidence="5" id="KW-0574">Periplasm</keyword>
<dbReference type="RefSeq" id="WP_241274510.1">
    <property type="nucleotide sequence ID" value="NZ_JAKZGS010000004.1"/>
</dbReference>
<sequence>MKYNLTTRDRLIWPALLFVVIVWVGCVSESDEPILSLYRFEKPSHFPEPTYTFQNNDVNEKGFNLGKMLFFDPSLSRDGSVSCSSCHVQSHAFADTWLHPFSFGVEDREGVRNSPPLFNLAFQTEFFWDGGVTHLDFAPILAIESEIEMDESFENLVHKLNNHTQYPKLFKEAFGVEEITGPYVLHAFSQFMLLMVSADSRYDQFVKGDQNALNQEEIEGLLLFRKHCESCHREPLFTDLSYRNNGVQKTITDLGREAITEVAQDRAKFKVPSLRNIEVTSPYMHNARFEGLLQVLNHYTEGIQEQVNIDPLVFKNGKPTIQLTDPEKEKIIAFLKSLTDDNFINNPIFFNSNE</sequence>
<dbReference type="PROSITE" id="PS51007">
    <property type="entry name" value="CYTC"/>
    <property type="match status" value="1"/>
</dbReference>
<evidence type="ECO:0000256" key="8">
    <source>
        <dbReference type="PROSITE-ProRule" id="PRU00433"/>
    </source>
</evidence>